<dbReference type="Proteomes" id="UP000239156">
    <property type="component" value="Unassembled WGS sequence"/>
</dbReference>
<dbReference type="AlphaFoldDB" id="A0A2S4W289"/>
<evidence type="ECO:0000313" key="2">
    <source>
        <dbReference type="Proteomes" id="UP000239156"/>
    </source>
</evidence>
<gene>
    <name evidence="1" type="ORF">PSTT_01773</name>
</gene>
<dbReference type="VEuPathDB" id="FungiDB:PSTT_01773"/>
<name>A0A2S4W289_9BASI</name>
<evidence type="ECO:0000313" key="1">
    <source>
        <dbReference type="EMBL" id="POW15858.1"/>
    </source>
</evidence>
<dbReference type="EMBL" id="PKSL01000010">
    <property type="protein sequence ID" value="POW15858.1"/>
    <property type="molecule type" value="Genomic_DNA"/>
</dbReference>
<comment type="caution">
    <text evidence="1">The sequence shown here is derived from an EMBL/GenBank/DDBJ whole genome shotgun (WGS) entry which is preliminary data.</text>
</comment>
<sequence length="52" mass="5800">MMTAQTRRSKIQAWKKRTSMKICCFTSKPFTLSNIPVLVAGLHSLQTTVTGT</sequence>
<protein>
    <submittedName>
        <fullName evidence="1">Uncharacterized protein</fullName>
    </submittedName>
</protein>
<organism evidence="1 2">
    <name type="scientific">Puccinia striiformis</name>
    <dbReference type="NCBI Taxonomy" id="27350"/>
    <lineage>
        <taxon>Eukaryota</taxon>
        <taxon>Fungi</taxon>
        <taxon>Dikarya</taxon>
        <taxon>Basidiomycota</taxon>
        <taxon>Pucciniomycotina</taxon>
        <taxon>Pucciniomycetes</taxon>
        <taxon>Pucciniales</taxon>
        <taxon>Pucciniaceae</taxon>
        <taxon>Puccinia</taxon>
    </lineage>
</organism>
<reference evidence="1" key="1">
    <citation type="submission" date="2017-12" db="EMBL/GenBank/DDBJ databases">
        <title>Gene loss provides genomic basis for host adaptation in cereal stripe rust fungi.</title>
        <authorList>
            <person name="Xia C."/>
        </authorList>
    </citation>
    <scope>NUCLEOTIDE SEQUENCE [LARGE SCALE GENOMIC DNA]</scope>
    <source>
        <strain evidence="1">93-210</strain>
    </source>
</reference>
<proteinExistence type="predicted"/>
<keyword evidence="2" id="KW-1185">Reference proteome</keyword>
<accession>A0A2S4W289</accession>